<evidence type="ECO:0000256" key="5">
    <source>
        <dbReference type="ARBA" id="ARBA00022679"/>
    </source>
</evidence>
<evidence type="ECO:0000256" key="20">
    <source>
        <dbReference type="ARBA" id="ARBA00051843"/>
    </source>
</evidence>
<dbReference type="GO" id="GO:0031424">
    <property type="term" value="P:keratinization"/>
    <property type="evidence" value="ECO:0007669"/>
    <property type="project" value="UniProtKB-KW"/>
</dbReference>
<comment type="subcellular location">
    <subcellularLocation>
        <location evidence="2">Membrane</location>
        <topology evidence="2">Lipid-anchor</topology>
    </subcellularLocation>
</comment>
<evidence type="ECO:0000256" key="19">
    <source>
        <dbReference type="ARBA" id="ARBA00045815"/>
    </source>
</evidence>
<sequence>MFAGANWFNWLIGRYLTGSGANETVDRPAVSATTDTMVGRFPMVTPENTAELMETSTPVMSSNQLSVRSLDLLKSKLGQNRTEHRTDRYESKNLIIRRGQSFQMWLQLSRAFNQDSDKLHLQLKLGHKPKVSAGTLVTVPLVNKLENKRWEAIIIEQKDTRIKLSVSSPPTAPIGRYELSVKTWTPKGSATFQRKPENDIYLLFNPWCKDDDVYMDKEKEREEYVLNDVGKLYYGNNFQIGTRTWNFGQFADGVLEACLFVLEKSVASTSGWGNPVNIVRVVSAMVNSNDDNGVVEGNWSNSYTGGNSPTAWTGSVEILNQYYKSRGKPVKYGQCWVFAGVTNTVLRCLGIPTRSITNFSSAHDTDVSLTTDVYFDEKMNSIERLNSDSIWNFHVWNESWMARPDLTGGMGGWQVVDATPQETSQGTFCCGPTPVSAVRDGLVYIKYDAPFVFAEVNSDRIFWQRNPDGTFTQANIEKNVVGHSISTKAVGSDKREDITHLYKHPEGSDAERIAVETACSYGSKPNTYSPALTKDVKIQISMKGEGPWVGEDASLAFTVKNDSSEKRSIVLYCQVAVMFYTGVLKGTVKKDETIDWTVSYDEYEDQLVDQAALMLTMLGRVSETKQLLANRFNFRLRTPDLTITPEGVALVGKQMSAKITFKNPLSRVLKNVRFRVEGLGLLSVKDIRHGDVGSLETVTQTVTFTPSSSGLRKLLASLDCPQLTQVHGFADILVKEQMCSNYSRAVYCRTGRFPVNSRYLCERPCYKPRPCGVEVDHHDHCDLTVRCVDLIPCRKGENRVEHHTNRFDSNELIVRRGQSFKIWIEFSRPFNPSCDKLKLQIKHNVCHQPKIREIIVPLCCEFRGNQWEAKIVEKSCNRIKVAIASPANAAIGRYELSVFAGEHNFCRKPEHDFYLLFNPWCKNDTVFLEDECERKEYVLNDVGRLYYGTEYQIGCRNWNFGQFAEGILAACLFILEKSQAPVLGWGDPVAICRVMSAMVNSPDDQGVLQGNWSEVNMCGTCPTVWSGSVEILRQYHKSRGVPVKYGQCLVFSGVTTTILRCLGIPTRSVTNFNSAHDTDCSMTTDVFFDEHLKPIDNLNQDSIWNFHLWNESWMARPDLPCGMGGWQVVDATPQETSQGIFRCGPAPVAAIRDGLVYMKYDAPFIFAEVNSDRIFWQRQANGCFAPIHVEKCIVGRKISTKAVGCDQREDITHLYKHPEGTREERQAVENAVRYGTRPNVQCCNPCNDITVSIGLKGKEPQIGEDAHLSIIVKNCCSEWRSTILNLHLASVYYTGVIKTTVKKDEVSVKLKAMEVHTVDWCLPYDLYREHLVDHASMMLTLAGQVCETKQVLATRFSFRLRNPDICISPCGEAVVGRETTAKITFKNPLRCVLKNAAFRVEGLGLHPHKVITHGDIDCMGTVTQTVKYTPTHCGSRKLLACLECPQLNHVHGCADIIVKDNMPREVSINRVGRFPNASAPVVDTGKADQAAEKNVEKKNGLSWLWRINPCCCHSAVDNSDDLVLSARDPAEDEPEAPSELGPNPMVSKDTLVIVSLVDDFQDNRWEARIIERQQTKVKLLVNSMPTAPIGQYTLTVATQSPYGNSISEYDPENDIIVLFNPWCEEDAVYMEDENERIEYVLNDMGIIYYGTESQIGDRIWNFGQFSEGILEACLFVLENSQTPASGWGDPVNVSRVVSAMVNSNDEYGILEGNWSGKYSDGNAPTDWIGSVDILREYHDSGGVPVKYGQCWVFSGVATTVLRCLGLPSRSVTNFNSAHDTDVSLTNDVYVDEEMEPISELTSDSVWNFHVWNECWMARDDLPDGMGGWQVVDATPQETSQGLYCCGPTSVAAIRDGMVHLRYDGPFVFAEVFCEKNAIGHCISTKAVGSDEREDITQNYKHPEDSIQERNAVETATRYGSKPNIYPPPEATDVTLEVTMEGEGPRMGEDVLLLLNLTNNSSEKRNVFLHSQMSVMYYTGVQKAIVKKDDIELEVNPEVVETVECVLTYEMYQNKLVDQAALMLTLSGRVRETEQVLVTQFNFRLRSPNIIITPKGRAVVGKKMAVTLTFKNPLPQILKRVKFRIEGLGMQNKEIPYGDVASRATISVTEKFVPTLAGERKLLASLVCHELTQVYGAADILVMEN</sequence>
<evidence type="ECO:0000313" key="23">
    <source>
        <dbReference type="Proteomes" id="UP000319801"/>
    </source>
</evidence>
<dbReference type="GO" id="GO:0007399">
    <property type="term" value="P:nervous system development"/>
    <property type="evidence" value="ECO:0007669"/>
    <property type="project" value="UniProtKB-ARBA"/>
</dbReference>
<gene>
    <name evidence="22" type="ORF">Baya_6410</name>
</gene>
<dbReference type="EC" id="2.3.2.13" evidence="13"/>
<protein>
    <recommendedName>
        <fullName evidence="15">Protein-glutamine gamma-glutamyltransferase K</fullName>
        <ecNumber evidence="13">2.3.2.13</ecNumber>
    </recommendedName>
    <alternativeName>
        <fullName evidence="18">Epidermal TGase</fullName>
    </alternativeName>
    <alternativeName>
        <fullName evidence="17">Transglutaminase K</fullName>
    </alternativeName>
    <alternativeName>
        <fullName evidence="16">Transglutaminase-1</fullName>
    </alternativeName>
</protein>
<keyword evidence="9" id="KW-0564">Palmitate</keyword>
<keyword evidence="5 22" id="KW-0808">Transferase</keyword>
<keyword evidence="7" id="KW-0106">Calcium</keyword>
<keyword evidence="11" id="KW-0449">Lipoprotein</keyword>
<evidence type="ECO:0000259" key="21">
    <source>
        <dbReference type="SMART" id="SM00460"/>
    </source>
</evidence>
<keyword evidence="23" id="KW-1185">Reference proteome</keyword>
<comment type="cofactor">
    <cofactor evidence="1">
        <name>Ca(2+)</name>
        <dbReference type="ChEBI" id="CHEBI:29108"/>
    </cofactor>
</comment>
<reference evidence="22 23" key="1">
    <citation type="journal article" date="2019" name="Genome Biol. Evol.">
        <title>Whole-Genome Sequencing of the Giant Devil Catfish, Bagarius yarrelli.</title>
        <authorList>
            <person name="Jiang W."/>
            <person name="Lv Y."/>
            <person name="Cheng L."/>
            <person name="Yang K."/>
            <person name="Chao B."/>
            <person name="Wang X."/>
            <person name="Li Y."/>
            <person name="Pan X."/>
            <person name="You X."/>
            <person name="Zhang Y."/>
            <person name="Yang J."/>
            <person name="Li J."/>
            <person name="Zhang X."/>
            <person name="Liu S."/>
            <person name="Sun C."/>
            <person name="Yang J."/>
            <person name="Shi Q."/>
        </authorList>
    </citation>
    <scope>NUCLEOTIDE SEQUENCE [LARGE SCALE GENOMIC DNA]</scope>
    <source>
        <strain evidence="22">JWS20170419001</strain>
        <tissue evidence="22">Muscle</tissue>
    </source>
</reference>
<comment type="caution">
    <text evidence="22">The sequence shown here is derived from an EMBL/GenBank/DDBJ whole genome shotgun (WGS) entry which is preliminary data.</text>
</comment>
<dbReference type="InterPro" id="IPR050779">
    <property type="entry name" value="Transglutaminase"/>
</dbReference>
<dbReference type="Gene3D" id="2.60.40.10">
    <property type="entry name" value="Immunoglobulins"/>
    <property type="match status" value="9"/>
</dbReference>
<accession>A0A556U050</accession>
<keyword evidence="8" id="KW-0472">Membrane</keyword>
<dbReference type="Gene3D" id="3.90.260.10">
    <property type="entry name" value="Transglutaminase-like"/>
    <property type="match status" value="3"/>
</dbReference>
<dbReference type="PROSITE" id="PS00547">
    <property type="entry name" value="TRANSGLUTAMINASES"/>
    <property type="match status" value="2"/>
</dbReference>
<evidence type="ECO:0000256" key="7">
    <source>
        <dbReference type="ARBA" id="ARBA00022837"/>
    </source>
</evidence>
<feature type="domain" description="Transglutaminase-like" evidence="21">
    <location>
        <begin position="1040"/>
        <end position="1133"/>
    </location>
</feature>
<evidence type="ECO:0000256" key="16">
    <source>
        <dbReference type="ARBA" id="ARBA00041651"/>
    </source>
</evidence>
<dbReference type="PANTHER" id="PTHR11590:SF49">
    <property type="entry name" value="PROTEIN-GLUTAMINE GAMMA-GLUTAMYLTRANSFERASE K"/>
    <property type="match status" value="1"/>
</dbReference>
<dbReference type="InterPro" id="IPR002931">
    <property type="entry name" value="Transglutaminase-like"/>
</dbReference>
<dbReference type="Pfam" id="PF00868">
    <property type="entry name" value="Transglut_N"/>
    <property type="match status" value="3"/>
</dbReference>
<dbReference type="Pfam" id="PF00927">
    <property type="entry name" value="Transglut_C"/>
    <property type="match status" value="5"/>
</dbReference>
<dbReference type="SMART" id="SM00460">
    <property type="entry name" value="TGc"/>
    <property type="match status" value="3"/>
</dbReference>
<dbReference type="SUPFAM" id="SSF49309">
    <property type="entry name" value="Transglutaminase, two C-terminal domains"/>
    <property type="match status" value="6"/>
</dbReference>
<dbReference type="FunFam" id="2.60.40.10:FF:000090">
    <property type="entry name" value="Protein-glutamine gamma-glutamyltransferase 2"/>
    <property type="match status" value="3"/>
</dbReference>
<dbReference type="SUPFAM" id="SSF54001">
    <property type="entry name" value="Cysteine proteinases"/>
    <property type="match status" value="3"/>
</dbReference>
<dbReference type="GO" id="GO:0003810">
    <property type="term" value="F:protein-glutamine gamma-glutamyltransferase activity"/>
    <property type="evidence" value="ECO:0007669"/>
    <property type="project" value="UniProtKB-EC"/>
</dbReference>
<dbReference type="InterPro" id="IPR001102">
    <property type="entry name" value="Transglutaminase_N"/>
</dbReference>
<dbReference type="InterPro" id="IPR036985">
    <property type="entry name" value="Transglutaminase-like_sf"/>
</dbReference>
<feature type="domain" description="Transglutaminase-like" evidence="21">
    <location>
        <begin position="327"/>
        <end position="420"/>
    </location>
</feature>
<dbReference type="SUPFAM" id="SSF81296">
    <property type="entry name" value="E set domains"/>
    <property type="match status" value="3"/>
</dbReference>
<evidence type="ECO:0000256" key="15">
    <source>
        <dbReference type="ARBA" id="ARBA00040559"/>
    </source>
</evidence>
<evidence type="ECO:0000256" key="10">
    <source>
        <dbReference type="ARBA" id="ARBA00023249"/>
    </source>
</evidence>
<dbReference type="InterPro" id="IPR014756">
    <property type="entry name" value="Ig_E-set"/>
</dbReference>
<dbReference type="PANTHER" id="PTHR11590">
    <property type="entry name" value="PROTEIN-GLUTAMINE GAMMA-GLUTAMYLTRANSFERASE"/>
    <property type="match status" value="1"/>
</dbReference>
<comment type="subunit">
    <text evidence="14">Interacts with PLAAT4.</text>
</comment>
<evidence type="ECO:0000256" key="3">
    <source>
        <dbReference type="ARBA" id="ARBA00005968"/>
    </source>
</evidence>
<proteinExistence type="inferred from homology"/>
<evidence type="ECO:0000256" key="14">
    <source>
        <dbReference type="ARBA" id="ARBA00038573"/>
    </source>
</evidence>
<dbReference type="InterPro" id="IPR038765">
    <property type="entry name" value="Papain-like_cys_pep_sf"/>
</dbReference>
<dbReference type="GO" id="GO:0046872">
    <property type="term" value="F:metal ion binding"/>
    <property type="evidence" value="ECO:0007669"/>
    <property type="project" value="UniProtKB-KW"/>
</dbReference>
<dbReference type="FunFam" id="2.60.40.10:FF:000171">
    <property type="entry name" value="protein-glutamine gamma-glutamyltransferase 6"/>
    <property type="match status" value="2"/>
</dbReference>
<dbReference type="OrthoDB" id="437511at2759"/>
<comment type="function">
    <text evidence="19">Catalyzes the cross-linking of proteins and the conjugation of polyamines to proteins. Responsible for cross-linking epidermal proteins during formation of the stratum corneum. Involved in cell proliferation.</text>
</comment>
<dbReference type="FunFam" id="2.60.40.10:FF:001143">
    <property type="entry name" value="Protein-glutamine gamma-glutamyltransferase K"/>
    <property type="match status" value="1"/>
</dbReference>
<keyword evidence="10" id="KW-0417">Keratinization</keyword>
<evidence type="ECO:0000256" key="1">
    <source>
        <dbReference type="ARBA" id="ARBA00001913"/>
    </source>
</evidence>
<comment type="similarity">
    <text evidence="3">Belongs to the transglutaminase superfamily. Transglutaminase family.</text>
</comment>
<evidence type="ECO:0000256" key="13">
    <source>
        <dbReference type="ARBA" id="ARBA00024222"/>
    </source>
</evidence>
<evidence type="ECO:0000256" key="12">
    <source>
        <dbReference type="ARBA" id="ARBA00023315"/>
    </source>
</evidence>
<dbReference type="InterPro" id="IPR008958">
    <property type="entry name" value="Transglutaminase_C"/>
</dbReference>
<evidence type="ECO:0000256" key="18">
    <source>
        <dbReference type="ARBA" id="ARBA00043229"/>
    </source>
</evidence>
<evidence type="ECO:0000313" key="22">
    <source>
        <dbReference type="EMBL" id="TSL61139.1"/>
    </source>
</evidence>
<dbReference type="InterPro" id="IPR013783">
    <property type="entry name" value="Ig-like_fold"/>
</dbReference>
<evidence type="ECO:0000256" key="4">
    <source>
        <dbReference type="ARBA" id="ARBA00022553"/>
    </source>
</evidence>
<dbReference type="InterPro" id="IPR013808">
    <property type="entry name" value="Transglutaminase_AS"/>
</dbReference>
<evidence type="ECO:0000256" key="6">
    <source>
        <dbReference type="ARBA" id="ARBA00022723"/>
    </source>
</evidence>
<dbReference type="InterPro" id="IPR036238">
    <property type="entry name" value="Transglutaminase_C_sf"/>
</dbReference>
<keyword evidence="6" id="KW-0479">Metal-binding</keyword>
<evidence type="ECO:0000256" key="11">
    <source>
        <dbReference type="ARBA" id="ARBA00023288"/>
    </source>
</evidence>
<evidence type="ECO:0000256" key="8">
    <source>
        <dbReference type="ARBA" id="ARBA00023136"/>
    </source>
</evidence>
<evidence type="ECO:0000256" key="17">
    <source>
        <dbReference type="ARBA" id="ARBA00041726"/>
    </source>
</evidence>
<keyword evidence="12" id="KW-0012">Acyltransferase</keyword>
<dbReference type="GO" id="GO:0016020">
    <property type="term" value="C:membrane"/>
    <property type="evidence" value="ECO:0007669"/>
    <property type="project" value="UniProtKB-SubCell"/>
</dbReference>
<evidence type="ECO:0000256" key="2">
    <source>
        <dbReference type="ARBA" id="ARBA00004635"/>
    </source>
</evidence>
<dbReference type="EMBL" id="VCAZ01000034">
    <property type="protein sequence ID" value="TSL61139.1"/>
    <property type="molecule type" value="Genomic_DNA"/>
</dbReference>
<feature type="domain" description="Transglutaminase-like" evidence="21">
    <location>
        <begin position="1742"/>
        <end position="1835"/>
    </location>
</feature>
<keyword evidence="4" id="KW-0597">Phosphoprotein</keyword>
<name>A0A556U050_BAGYA</name>
<comment type="catalytic activity">
    <reaction evidence="20">
        <text>L-glutaminyl-[protein] + L-lysyl-[protein] = [protein]-L-lysyl-N(6)-5-L-glutamyl-[protein] + NH4(+)</text>
        <dbReference type="Rhea" id="RHEA:54816"/>
        <dbReference type="Rhea" id="RHEA-COMP:9752"/>
        <dbReference type="Rhea" id="RHEA-COMP:10207"/>
        <dbReference type="Rhea" id="RHEA-COMP:14005"/>
        <dbReference type="ChEBI" id="CHEBI:28938"/>
        <dbReference type="ChEBI" id="CHEBI:29969"/>
        <dbReference type="ChEBI" id="CHEBI:30011"/>
        <dbReference type="ChEBI" id="CHEBI:138370"/>
        <dbReference type="EC" id="2.3.2.13"/>
    </reaction>
</comment>
<dbReference type="Proteomes" id="UP000319801">
    <property type="component" value="Unassembled WGS sequence"/>
</dbReference>
<dbReference type="Pfam" id="PF01841">
    <property type="entry name" value="Transglut_core"/>
    <property type="match status" value="3"/>
</dbReference>
<dbReference type="FunFam" id="3.90.260.10:FF:000001">
    <property type="entry name" value="Protein-glutamine gamma-glutamyltransferase 2"/>
    <property type="match status" value="3"/>
</dbReference>
<evidence type="ECO:0000256" key="9">
    <source>
        <dbReference type="ARBA" id="ARBA00023139"/>
    </source>
</evidence>
<organism evidence="22 23">
    <name type="scientific">Bagarius yarrelli</name>
    <name type="common">Goonch</name>
    <name type="synonym">Bagrus yarrelli</name>
    <dbReference type="NCBI Taxonomy" id="175774"/>
    <lineage>
        <taxon>Eukaryota</taxon>
        <taxon>Metazoa</taxon>
        <taxon>Chordata</taxon>
        <taxon>Craniata</taxon>
        <taxon>Vertebrata</taxon>
        <taxon>Euteleostomi</taxon>
        <taxon>Actinopterygii</taxon>
        <taxon>Neopterygii</taxon>
        <taxon>Teleostei</taxon>
        <taxon>Ostariophysi</taxon>
        <taxon>Siluriformes</taxon>
        <taxon>Sisoridae</taxon>
        <taxon>Sisorinae</taxon>
        <taxon>Bagarius</taxon>
    </lineage>
</organism>